<sequence length="190" mass="20205">MNIKAIAAASVSLLLSVASGVTSAQMVAVDLNGDGHSFAFLDVANGLYWSRPDVIAAARYASATSAIGSLELEGRTNWRLPTKAEFQALYATQGQTGTAMRTAPFPAYLGLYWTTDVDMDNTLQNVTFAPGNGTTQPRFRTTTIGVWAVSPVPEPSAGVLAAFGAAALLLRIRPRFRQLRLSRGTAVTPR</sequence>
<accession>A0ACC6CEJ0</accession>
<protein>
    <submittedName>
        <fullName evidence="1">DUF1566 domain-containing protein</fullName>
    </submittedName>
</protein>
<dbReference type="Proteomes" id="UP001076464">
    <property type="component" value="Unassembled WGS sequence"/>
</dbReference>
<dbReference type="EMBL" id="JAPPUY010000005">
    <property type="protein sequence ID" value="MCY4746853.1"/>
    <property type="molecule type" value="Genomic_DNA"/>
</dbReference>
<evidence type="ECO:0000313" key="1">
    <source>
        <dbReference type="EMBL" id="MCY4746853.1"/>
    </source>
</evidence>
<organism evidence="1 2">
    <name type="scientific">Roseateles hydrophilus</name>
    <dbReference type="NCBI Taxonomy" id="2975054"/>
    <lineage>
        <taxon>Bacteria</taxon>
        <taxon>Pseudomonadati</taxon>
        <taxon>Pseudomonadota</taxon>
        <taxon>Betaproteobacteria</taxon>
        <taxon>Burkholderiales</taxon>
        <taxon>Sphaerotilaceae</taxon>
        <taxon>Roseateles</taxon>
    </lineage>
</organism>
<proteinExistence type="predicted"/>
<name>A0ACC6CEJ0_9BURK</name>
<reference evidence="1" key="1">
    <citation type="submission" date="2022-08" db="EMBL/GenBank/DDBJ databases">
        <title>Genome sequencing of Pelomonas sp. UHG3.</title>
        <authorList>
            <person name="So Y."/>
        </authorList>
    </citation>
    <scope>NUCLEOTIDE SEQUENCE</scope>
    <source>
        <strain evidence="1">UHG3</strain>
    </source>
</reference>
<gene>
    <name evidence="1" type="ORF">NYO99_17890</name>
</gene>
<comment type="caution">
    <text evidence="1">The sequence shown here is derived from an EMBL/GenBank/DDBJ whole genome shotgun (WGS) entry which is preliminary data.</text>
</comment>
<keyword evidence="2" id="KW-1185">Reference proteome</keyword>
<evidence type="ECO:0000313" key="2">
    <source>
        <dbReference type="Proteomes" id="UP001076464"/>
    </source>
</evidence>